<dbReference type="RefSeq" id="WP_069656520.1">
    <property type="nucleotide sequence ID" value="NZ_MIJF01000018.1"/>
</dbReference>
<dbReference type="Proteomes" id="UP000243739">
    <property type="component" value="Unassembled WGS sequence"/>
</dbReference>
<name>A0A1D2YV63_9BACI</name>
<comment type="caution">
    <text evidence="2">The sequence shown here is derived from an EMBL/GenBank/DDBJ whole genome shotgun (WGS) entry which is preliminary data.</text>
</comment>
<evidence type="ECO:0000313" key="3">
    <source>
        <dbReference type="Proteomes" id="UP000243739"/>
    </source>
</evidence>
<dbReference type="AlphaFoldDB" id="A0A1D2YV63"/>
<accession>A0A1D2YV63</accession>
<dbReference type="EMBL" id="MIJF01000018">
    <property type="protein sequence ID" value="OEF99598.1"/>
    <property type="molecule type" value="Genomic_DNA"/>
</dbReference>
<dbReference type="Pfam" id="PF26226">
    <property type="entry name" value="DUF8052"/>
    <property type="match status" value="1"/>
</dbReference>
<sequence length="178" mass="21222">MNVSEYTDLVEKRLERNFDIERNINFLNLDIPLFAKMEMFNEKYFASKQVKVWRAENYEYIFLKDFSTINEKTIEDFQKFLINALEELVDPHNEHMSSVITGVMVTSNFPEDLENKIKKFKHKKIYAFSFKGWAEVRLMVVSLHSNRVISNRKGKEVQDFYLPTGIKRKKGIINFFSK</sequence>
<reference evidence="2 3" key="1">
    <citation type="submission" date="2016-09" db="EMBL/GenBank/DDBJ databases">
        <title>Draft genome sequence for the type strain of Vulcanibacillus modesticaldus BR, a strictly anaerobic, moderately thermophilic, and nitrate-reducing bacterium from deep sea-hydrothermal vents of the Mid-Atlantic Ridge.</title>
        <authorList>
            <person name="Abin C.A."/>
            <person name="Hollibaugh J.T."/>
        </authorList>
    </citation>
    <scope>NUCLEOTIDE SEQUENCE [LARGE SCALE GENOMIC DNA]</scope>
    <source>
        <strain evidence="2 3">BR</strain>
    </source>
</reference>
<evidence type="ECO:0000313" key="2">
    <source>
        <dbReference type="EMBL" id="OEF99598.1"/>
    </source>
</evidence>
<keyword evidence="3" id="KW-1185">Reference proteome</keyword>
<proteinExistence type="predicted"/>
<dbReference type="InterPro" id="IPR058365">
    <property type="entry name" value="DUF8052"/>
</dbReference>
<evidence type="ECO:0000259" key="1">
    <source>
        <dbReference type="Pfam" id="PF26226"/>
    </source>
</evidence>
<dbReference type="OrthoDB" id="2836917at2"/>
<dbReference type="STRING" id="337097.BHF71_08220"/>
<organism evidence="2 3">
    <name type="scientific">Vulcanibacillus modesticaldus</name>
    <dbReference type="NCBI Taxonomy" id="337097"/>
    <lineage>
        <taxon>Bacteria</taxon>
        <taxon>Bacillati</taxon>
        <taxon>Bacillota</taxon>
        <taxon>Bacilli</taxon>
        <taxon>Bacillales</taxon>
        <taxon>Bacillaceae</taxon>
        <taxon>Vulcanibacillus</taxon>
    </lineage>
</organism>
<protein>
    <recommendedName>
        <fullName evidence="1">DUF8052 domain-containing protein</fullName>
    </recommendedName>
</protein>
<feature type="domain" description="DUF8052" evidence="1">
    <location>
        <begin position="4"/>
        <end position="161"/>
    </location>
</feature>
<gene>
    <name evidence="2" type="ORF">BHF71_08220</name>
</gene>